<dbReference type="PANTHER" id="PTHR33744">
    <property type="entry name" value="CARBOHYDRATE DIACID REGULATOR"/>
    <property type="match status" value="1"/>
</dbReference>
<keyword evidence="4" id="KW-1185">Reference proteome</keyword>
<dbReference type="InterPro" id="IPR029016">
    <property type="entry name" value="GAF-like_dom_sf"/>
</dbReference>
<dbReference type="Pfam" id="PF01590">
    <property type="entry name" value="GAF"/>
    <property type="match status" value="1"/>
</dbReference>
<dbReference type="eggNOG" id="COG2203">
    <property type="taxonomic scope" value="Bacteria"/>
</dbReference>
<evidence type="ECO:0000313" key="3">
    <source>
        <dbReference type="EMBL" id="OEJ93739.1"/>
    </source>
</evidence>
<dbReference type="RefSeq" id="WP_023590658.1">
    <property type="nucleotide sequence ID" value="NZ_ASHX02000001.1"/>
</dbReference>
<dbReference type="InterPro" id="IPR041522">
    <property type="entry name" value="CdaR_GGDEF"/>
</dbReference>
<dbReference type="InterPro" id="IPR042070">
    <property type="entry name" value="PucR_C-HTH_sf"/>
</dbReference>
<dbReference type="EMBL" id="ASHX02000001">
    <property type="protein sequence ID" value="OEJ93739.1"/>
    <property type="molecule type" value="Genomic_DNA"/>
</dbReference>
<dbReference type="InterPro" id="IPR051448">
    <property type="entry name" value="CdaR-like_regulators"/>
</dbReference>
<dbReference type="Pfam" id="PF17853">
    <property type="entry name" value="GGDEF_2"/>
    <property type="match status" value="1"/>
</dbReference>
<dbReference type="InterPro" id="IPR025736">
    <property type="entry name" value="PucR_C-HTH_dom"/>
</dbReference>
<organism evidence="3 4">
    <name type="scientific">Streptomyces thermolilacinus SPC6</name>
    <dbReference type="NCBI Taxonomy" id="1306406"/>
    <lineage>
        <taxon>Bacteria</taxon>
        <taxon>Bacillati</taxon>
        <taxon>Actinomycetota</taxon>
        <taxon>Actinomycetes</taxon>
        <taxon>Kitasatosporales</taxon>
        <taxon>Streptomycetaceae</taxon>
        <taxon>Streptomyces</taxon>
    </lineage>
</organism>
<sequence length="656" mass="68933">MAADDRASSESDLSTFLELLELLGREAPDSAFDQVVADARRSGASPAGLRRLVRAKDAALAVRDRLDRRRQRESGLAALVDTARDLSLPYGPDGVLKTVVRRARLLLGADMAWVALHDPDGRRSRVCASDGHVTADTLGCVVPALGGAGRGATRRRGPFWTADHLHDDAFAHVPALDDLAHAEGLHAVMAVPLRTEGAGGQETASGVLYVADRRVRHFTPDETALMSALGDLAAAALDRARLLERTRAENGALASGAARARQGLAAARTSRQVLDRLLDLVLTGRDLQAVAMEAAELLGVPELLVRDPAGRRLAAVGAAPDEPGAPGLLARVLDAHAEGRPVRSGGGGWVCPATAGDELLGTLHVVPAAPLGAHGLDLLRTAARALAVALLVRRSAGTDGRVRDLLFGDLLKGGDAPPEQLAERARRLDVDLDRPHVLVVARPEGGTGGRAAVWASSYAYRTSGLKAVDGDCLVMMLPGTDPGSAGEALSAELSAVLGRPVTVGSAGPATDPAGIVAAHREARRCLEAVTALGGVGVAASPRELGFLGLLLSDSPNTVGFVRRAIGPVLDYDTQQCTELARTLEAYFASACSPSRAAETLHVHPNTVSRRLERVTELLSPGWQEPSRALEVQLALQLWRTRQALVRRRDQPDRAIG</sequence>
<dbReference type="AlphaFoldDB" id="A0A1D3DN38"/>
<dbReference type="Gene3D" id="1.10.10.2840">
    <property type="entry name" value="PucR C-terminal helix-turn-helix domain"/>
    <property type="match status" value="1"/>
</dbReference>
<proteinExistence type="inferred from homology"/>
<comment type="similarity">
    <text evidence="1">Belongs to the CdaR family.</text>
</comment>
<dbReference type="PANTHER" id="PTHR33744:SF1">
    <property type="entry name" value="DNA-BINDING TRANSCRIPTIONAL ACTIVATOR ADER"/>
    <property type="match status" value="1"/>
</dbReference>
<name>A0A1D3DN38_9ACTN</name>
<dbReference type="OrthoDB" id="8026818at2"/>
<comment type="caution">
    <text evidence="3">The sequence shown here is derived from an EMBL/GenBank/DDBJ whole genome shotgun (WGS) entry which is preliminary data.</text>
</comment>
<feature type="domain" description="GAF" evidence="2">
    <location>
        <begin position="91"/>
        <end position="247"/>
    </location>
</feature>
<dbReference type="STRING" id="1306406.J116_003910"/>
<dbReference type="SMART" id="SM00065">
    <property type="entry name" value="GAF"/>
    <property type="match status" value="1"/>
</dbReference>
<dbReference type="Pfam" id="PF13556">
    <property type="entry name" value="HTH_30"/>
    <property type="match status" value="1"/>
</dbReference>
<evidence type="ECO:0000256" key="1">
    <source>
        <dbReference type="ARBA" id="ARBA00006754"/>
    </source>
</evidence>
<evidence type="ECO:0000313" key="4">
    <source>
        <dbReference type="Proteomes" id="UP000095329"/>
    </source>
</evidence>
<accession>A0A1D3DN38</accession>
<reference evidence="3 4" key="1">
    <citation type="journal article" date="2013" name="Genome Announc.">
        <title>Genome Sequence of Streptomyces violaceusniger Strain SPC6, a Halotolerant Streptomycete That Exhibits Rapid Growth and Development.</title>
        <authorList>
            <person name="Chen X."/>
            <person name="Zhang B."/>
            <person name="Zhang W."/>
            <person name="Wu X."/>
            <person name="Zhang M."/>
            <person name="Chen T."/>
            <person name="Liu G."/>
            <person name="Dyson P."/>
        </authorList>
    </citation>
    <scope>NUCLEOTIDE SEQUENCE [LARGE SCALE GENOMIC DNA]</scope>
    <source>
        <strain evidence="3 4">SPC6</strain>
    </source>
</reference>
<gene>
    <name evidence="3" type="ORF">J116_003910</name>
</gene>
<dbReference type="InterPro" id="IPR003018">
    <property type="entry name" value="GAF"/>
</dbReference>
<protein>
    <submittedName>
        <fullName evidence="3">Transcriptional regulator</fullName>
    </submittedName>
</protein>
<dbReference type="SUPFAM" id="SSF55781">
    <property type="entry name" value="GAF domain-like"/>
    <property type="match status" value="1"/>
</dbReference>
<dbReference type="Gene3D" id="3.30.450.40">
    <property type="match status" value="1"/>
</dbReference>
<dbReference type="Proteomes" id="UP000095329">
    <property type="component" value="Unassembled WGS sequence"/>
</dbReference>
<dbReference type="eggNOG" id="COG2508">
    <property type="taxonomic scope" value="Bacteria"/>
</dbReference>
<evidence type="ECO:0000259" key="2">
    <source>
        <dbReference type="SMART" id="SM00065"/>
    </source>
</evidence>